<dbReference type="GO" id="GO:0046688">
    <property type="term" value="P:response to copper ion"/>
    <property type="evidence" value="ECO:0007669"/>
    <property type="project" value="InterPro"/>
</dbReference>
<dbReference type="EMBL" id="CP073754">
    <property type="protein sequence ID" value="QWF70772.1"/>
    <property type="molecule type" value="Genomic_DNA"/>
</dbReference>
<reference evidence="5" key="1">
    <citation type="submission" date="2021-04" db="EMBL/GenBank/DDBJ databases">
        <title>Draft genome sequence data of methanotrophic Methylovulum sp. strain S1L and Methylomonas sp. strain S2AM isolated from boreal lake water columns.</title>
        <authorList>
            <person name="Rissanen A.J."/>
            <person name="Mangayil R."/>
            <person name="Svenning M.M."/>
            <person name="Khanongnuch R."/>
        </authorList>
    </citation>
    <scope>NUCLEOTIDE SEQUENCE</scope>
    <source>
        <strain evidence="5">S2AM</strain>
    </source>
</reference>
<feature type="chain" id="PRO_5037547759" evidence="3">
    <location>
        <begin position="24"/>
        <end position="120"/>
    </location>
</feature>
<dbReference type="Pfam" id="PF04234">
    <property type="entry name" value="CopC"/>
    <property type="match status" value="1"/>
</dbReference>
<evidence type="ECO:0000313" key="6">
    <source>
        <dbReference type="Proteomes" id="UP000676649"/>
    </source>
</evidence>
<sequence length="120" mass="13123">MQFLKYFTLIGLLLAANTAYSHAVVTHNSLKLKPVPVNQASQVELSFNSKVELDLSEVFLVSLGDKMQVINAKPGANPGKVILDLPALPPGEYAIKLKIFAADGHLSEDLLRFFVRTSTK</sequence>
<dbReference type="InterPro" id="IPR014756">
    <property type="entry name" value="Ig_E-set"/>
</dbReference>
<dbReference type="Proteomes" id="UP000676649">
    <property type="component" value="Chromosome"/>
</dbReference>
<keyword evidence="1 3" id="KW-0732">Signal</keyword>
<feature type="domain" description="CopC" evidence="4">
    <location>
        <begin position="22"/>
        <end position="115"/>
    </location>
</feature>
<protein>
    <submittedName>
        <fullName evidence="5">Copper resistance protein CopC</fullName>
    </submittedName>
</protein>
<name>A0A975R970_9GAMM</name>
<dbReference type="KEGG" id="mpad:KEF85_15865"/>
<dbReference type="InterPro" id="IPR007348">
    <property type="entry name" value="CopC_dom"/>
</dbReference>
<keyword evidence="6" id="KW-1185">Reference proteome</keyword>
<dbReference type="GO" id="GO:0042597">
    <property type="term" value="C:periplasmic space"/>
    <property type="evidence" value="ECO:0007669"/>
    <property type="project" value="InterPro"/>
</dbReference>
<evidence type="ECO:0000256" key="1">
    <source>
        <dbReference type="ARBA" id="ARBA00022729"/>
    </source>
</evidence>
<organism evidence="5 6">
    <name type="scientific">Methylomonas paludis</name>
    <dbReference type="NCBI Taxonomy" id="1173101"/>
    <lineage>
        <taxon>Bacteria</taxon>
        <taxon>Pseudomonadati</taxon>
        <taxon>Pseudomonadota</taxon>
        <taxon>Gammaproteobacteria</taxon>
        <taxon>Methylococcales</taxon>
        <taxon>Methylococcaceae</taxon>
        <taxon>Methylomonas</taxon>
    </lineage>
</organism>
<keyword evidence="2" id="KW-0186">Copper</keyword>
<gene>
    <name evidence="5" type="ORF">KEF85_15865</name>
</gene>
<proteinExistence type="predicted"/>
<dbReference type="SUPFAM" id="SSF81296">
    <property type="entry name" value="E set domains"/>
    <property type="match status" value="1"/>
</dbReference>
<evidence type="ECO:0000256" key="3">
    <source>
        <dbReference type="SAM" id="SignalP"/>
    </source>
</evidence>
<dbReference type="InterPro" id="IPR014755">
    <property type="entry name" value="Cu-Rt/internalin_Ig-like"/>
</dbReference>
<dbReference type="RefSeq" id="WP_215582212.1">
    <property type="nucleotide sequence ID" value="NZ_CP073754.1"/>
</dbReference>
<dbReference type="AlphaFoldDB" id="A0A975R970"/>
<feature type="signal peptide" evidence="3">
    <location>
        <begin position="1"/>
        <end position="23"/>
    </location>
</feature>
<evidence type="ECO:0000256" key="2">
    <source>
        <dbReference type="ARBA" id="ARBA00023008"/>
    </source>
</evidence>
<evidence type="ECO:0000259" key="4">
    <source>
        <dbReference type="Pfam" id="PF04234"/>
    </source>
</evidence>
<evidence type="ECO:0000313" key="5">
    <source>
        <dbReference type="EMBL" id="QWF70772.1"/>
    </source>
</evidence>
<accession>A0A975R970</accession>
<dbReference type="Gene3D" id="2.60.40.1220">
    <property type="match status" value="1"/>
</dbReference>
<dbReference type="GO" id="GO:0005507">
    <property type="term" value="F:copper ion binding"/>
    <property type="evidence" value="ECO:0007669"/>
    <property type="project" value="InterPro"/>
</dbReference>